<dbReference type="Pfam" id="PF13412">
    <property type="entry name" value="HTH_24"/>
    <property type="match status" value="1"/>
</dbReference>
<dbReference type="GO" id="GO:0043200">
    <property type="term" value="P:response to amino acid"/>
    <property type="evidence" value="ECO:0007669"/>
    <property type="project" value="TreeGrafter"/>
</dbReference>
<dbReference type="SUPFAM" id="SSF54909">
    <property type="entry name" value="Dimeric alpha+beta barrel"/>
    <property type="match status" value="1"/>
</dbReference>
<organism evidence="5 7">
    <name type="scientific">Intestinimonas butyriciproducens</name>
    <dbReference type="NCBI Taxonomy" id="1297617"/>
    <lineage>
        <taxon>Bacteria</taxon>
        <taxon>Bacillati</taxon>
        <taxon>Bacillota</taxon>
        <taxon>Clostridia</taxon>
        <taxon>Eubacteriales</taxon>
        <taxon>Intestinimonas</taxon>
    </lineage>
</organism>
<keyword evidence="2" id="KW-0238">DNA-binding</keyword>
<protein>
    <submittedName>
        <fullName evidence="6">AsnC family transcriptional regulator</fullName>
    </submittedName>
    <submittedName>
        <fullName evidence="5">Transcriptional regulator, AsnC family</fullName>
    </submittedName>
</protein>
<evidence type="ECO:0000256" key="1">
    <source>
        <dbReference type="ARBA" id="ARBA00023015"/>
    </source>
</evidence>
<dbReference type="eggNOG" id="COG1522">
    <property type="taxonomic scope" value="Bacteria"/>
</dbReference>
<dbReference type="EMBL" id="QEKK01000005">
    <property type="protein sequence ID" value="PVY54638.1"/>
    <property type="molecule type" value="Genomic_DNA"/>
</dbReference>
<dbReference type="GO" id="GO:0043565">
    <property type="term" value="F:sequence-specific DNA binding"/>
    <property type="evidence" value="ECO:0007669"/>
    <property type="project" value="InterPro"/>
</dbReference>
<feature type="domain" description="HTH asnC-type" evidence="4">
    <location>
        <begin position="6"/>
        <end position="67"/>
    </location>
</feature>
<evidence type="ECO:0000259" key="4">
    <source>
        <dbReference type="PROSITE" id="PS50956"/>
    </source>
</evidence>
<keyword evidence="3" id="KW-0804">Transcription</keyword>
<dbReference type="Gene3D" id="1.10.10.10">
    <property type="entry name" value="Winged helix-like DNA-binding domain superfamily/Winged helix DNA-binding domain"/>
    <property type="match status" value="1"/>
</dbReference>
<dbReference type="Gene3D" id="3.30.70.920">
    <property type="match status" value="1"/>
</dbReference>
<dbReference type="STRING" id="1297617.IB211_02562"/>
<sequence length="152" mass="17023">MRSSTFDQIDQQILDLLIENSRISLIDISEQVGLSRVAVKNRIDALEKSGVIEQYTVILNPEKVGRNVSVFFDIQVTPSALHQVADALIAEEAVTDVYLMTGASKLHVHAVLEMNQDLEHFVLEKLYPLPGIERVSSDLIVSRIKTRKGIRV</sequence>
<dbReference type="InterPro" id="IPR000485">
    <property type="entry name" value="AsnC-type_HTH_dom"/>
</dbReference>
<reference evidence="6 8" key="3">
    <citation type="submission" date="2018-04" db="EMBL/GenBank/DDBJ databases">
        <title>Genomic Encyclopedia of Type Strains, Phase IV (KMG-IV): sequencing the most valuable type-strain genomes for metagenomic binning, comparative biology and taxonomic classification.</title>
        <authorList>
            <person name="Goeker M."/>
        </authorList>
    </citation>
    <scope>NUCLEOTIDE SEQUENCE [LARGE SCALE GENOMIC DNA]</scope>
    <source>
        <strain evidence="6 8">DSM 26588</strain>
    </source>
</reference>
<dbReference type="PRINTS" id="PR00033">
    <property type="entry name" value="HTHASNC"/>
</dbReference>
<reference evidence="7" key="2">
    <citation type="submission" date="2015-04" db="EMBL/GenBank/DDBJ databases">
        <title>A butyrogenic pathway from the amino acid lysine in a human gut commensal.</title>
        <authorList>
            <person name="de Vos W.M."/>
            <person name="Bui N.T.P."/>
            <person name="Plugge C.M."/>
            <person name="Ritari J."/>
        </authorList>
    </citation>
    <scope>NUCLEOTIDE SEQUENCE [LARGE SCALE GENOMIC DNA]</scope>
    <source>
        <strain evidence="7">AF211</strain>
    </source>
</reference>
<evidence type="ECO:0000313" key="5">
    <source>
        <dbReference type="EMBL" id="ALP94953.1"/>
    </source>
</evidence>
<dbReference type="InterPro" id="IPR019885">
    <property type="entry name" value="Tscrpt_reg_HTH_AsnC-type_CS"/>
</dbReference>
<evidence type="ECO:0000256" key="2">
    <source>
        <dbReference type="ARBA" id="ARBA00023125"/>
    </source>
</evidence>
<dbReference type="Proteomes" id="UP000245778">
    <property type="component" value="Unassembled WGS sequence"/>
</dbReference>
<dbReference type="Pfam" id="PF01037">
    <property type="entry name" value="AsnC_trans_reg"/>
    <property type="match status" value="1"/>
</dbReference>
<dbReference type="SUPFAM" id="SSF46785">
    <property type="entry name" value="Winged helix' DNA-binding domain"/>
    <property type="match status" value="1"/>
</dbReference>
<evidence type="ECO:0000313" key="7">
    <source>
        <dbReference type="Proteomes" id="UP000064844"/>
    </source>
</evidence>
<evidence type="ECO:0000256" key="3">
    <source>
        <dbReference type="ARBA" id="ARBA00023163"/>
    </source>
</evidence>
<dbReference type="GeneID" id="93230055"/>
<keyword evidence="1" id="KW-0805">Transcription regulation</keyword>
<dbReference type="PROSITE" id="PS00519">
    <property type="entry name" value="HTH_ASNC_1"/>
    <property type="match status" value="1"/>
</dbReference>
<dbReference type="InterPro" id="IPR019888">
    <property type="entry name" value="Tscrpt_reg_AsnC-like"/>
</dbReference>
<dbReference type="OrthoDB" id="66249at2"/>
<dbReference type="KEGG" id="ibu:IB211_02562"/>
<evidence type="ECO:0000313" key="6">
    <source>
        <dbReference type="EMBL" id="PVY54638.1"/>
    </source>
</evidence>
<dbReference type="RefSeq" id="WP_033119336.1">
    <property type="nucleotide sequence ID" value="NZ_CALICV010000063.1"/>
</dbReference>
<dbReference type="InterPro" id="IPR036388">
    <property type="entry name" value="WH-like_DNA-bd_sf"/>
</dbReference>
<dbReference type="GO" id="GO:0005829">
    <property type="term" value="C:cytosol"/>
    <property type="evidence" value="ECO:0007669"/>
    <property type="project" value="TreeGrafter"/>
</dbReference>
<gene>
    <name evidence="6" type="ORF">C7373_10557</name>
    <name evidence="5" type="ORF">IB211_02562</name>
</gene>
<proteinExistence type="predicted"/>
<dbReference type="SMART" id="SM00344">
    <property type="entry name" value="HTH_ASNC"/>
    <property type="match status" value="1"/>
</dbReference>
<dbReference type="PROSITE" id="PS50956">
    <property type="entry name" value="HTH_ASNC_2"/>
    <property type="match status" value="1"/>
</dbReference>
<dbReference type="EMBL" id="CP011307">
    <property type="protein sequence ID" value="ALP94953.1"/>
    <property type="molecule type" value="Genomic_DNA"/>
</dbReference>
<keyword evidence="7" id="KW-1185">Reference proteome</keyword>
<reference evidence="5 7" key="1">
    <citation type="journal article" date="2015" name="Nat. Commun.">
        <title>Production of butyrate from lysine and the Amadori product fructoselysine by a human gut commensal.</title>
        <authorList>
            <person name="Bui T.P."/>
            <person name="Ritari J."/>
            <person name="Boeren S."/>
            <person name="de Waard P."/>
            <person name="Plugge C.M."/>
            <person name="de Vos W.M."/>
        </authorList>
    </citation>
    <scope>NUCLEOTIDE SEQUENCE [LARGE SCALE GENOMIC DNA]</scope>
    <source>
        <strain evidence="5 7">AF211</strain>
    </source>
</reference>
<dbReference type="Proteomes" id="UP000064844">
    <property type="component" value="Chromosome"/>
</dbReference>
<dbReference type="InterPro" id="IPR011008">
    <property type="entry name" value="Dimeric_a/b-barrel"/>
</dbReference>
<name>A0A0S2W6L2_9FIRM</name>
<dbReference type="PANTHER" id="PTHR30154">
    <property type="entry name" value="LEUCINE-RESPONSIVE REGULATORY PROTEIN"/>
    <property type="match status" value="1"/>
</dbReference>
<dbReference type="PATRIC" id="fig|1297617.4.peg.2636"/>
<dbReference type="PANTHER" id="PTHR30154:SF34">
    <property type="entry name" value="TRANSCRIPTIONAL REGULATOR AZLB"/>
    <property type="match status" value="1"/>
</dbReference>
<dbReference type="AlphaFoldDB" id="A0A0S2W6L2"/>
<evidence type="ECO:0000313" key="8">
    <source>
        <dbReference type="Proteomes" id="UP000245778"/>
    </source>
</evidence>
<accession>A0A0S2W6L2</accession>
<dbReference type="InterPro" id="IPR036390">
    <property type="entry name" value="WH_DNA-bd_sf"/>
</dbReference>
<dbReference type="InterPro" id="IPR019887">
    <property type="entry name" value="Tscrpt_reg_AsnC/Lrp_C"/>
</dbReference>